<keyword evidence="1" id="KW-1133">Transmembrane helix</keyword>
<reference evidence="2 5" key="2">
    <citation type="journal article" date="2014" name="BMC Genomics">
        <title>An improved genome release (version Mt4.0) for the model legume Medicago truncatula.</title>
        <authorList>
            <person name="Tang H."/>
            <person name="Krishnakumar V."/>
            <person name="Bidwell S."/>
            <person name="Rosen B."/>
            <person name="Chan A."/>
            <person name="Zhou S."/>
            <person name="Gentzbittel L."/>
            <person name="Childs K.L."/>
            <person name="Yandell M."/>
            <person name="Gundlach H."/>
            <person name="Mayer K.F."/>
            <person name="Schwartz D.C."/>
            <person name="Town C.D."/>
        </authorList>
    </citation>
    <scope>GENOME REANNOTATION</scope>
    <source>
        <strain evidence="4 5">cv. Jemalong A17</strain>
    </source>
</reference>
<dbReference type="eggNOG" id="ENOG502SF3V">
    <property type="taxonomic scope" value="Eukaryota"/>
</dbReference>
<dbReference type="PaxDb" id="3880-AES62974"/>
<reference evidence="2 5" key="1">
    <citation type="journal article" date="2011" name="Nature">
        <title>The Medicago genome provides insight into the evolution of rhizobial symbioses.</title>
        <authorList>
            <person name="Young N.D."/>
            <person name="Debelle F."/>
            <person name="Oldroyd G.E."/>
            <person name="Geurts R."/>
            <person name="Cannon S.B."/>
            <person name="Udvardi M.K."/>
            <person name="Benedito V.A."/>
            <person name="Mayer K.F."/>
            <person name="Gouzy J."/>
            <person name="Schoof H."/>
            <person name="Van de Peer Y."/>
            <person name="Proost S."/>
            <person name="Cook D.R."/>
            <person name="Meyers B.C."/>
            <person name="Spannagl M."/>
            <person name="Cheung F."/>
            <person name="De Mita S."/>
            <person name="Krishnakumar V."/>
            <person name="Gundlach H."/>
            <person name="Zhou S."/>
            <person name="Mudge J."/>
            <person name="Bharti A.K."/>
            <person name="Murray J.D."/>
            <person name="Naoumkina M.A."/>
            <person name="Rosen B."/>
            <person name="Silverstein K.A."/>
            <person name="Tang H."/>
            <person name="Rombauts S."/>
            <person name="Zhao P.X."/>
            <person name="Zhou P."/>
            <person name="Barbe V."/>
            <person name="Bardou P."/>
            <person name="Bechner M."/>
            <person name="Bellec A."/>
            <person name="Berger A."/>
            <person name="Berges H."/>
            <person name="Bidwell S."/>
            <person name="Bisseling T."/>
            <person name="Choisne N."/>
            <person name="Couloux A."/>
            <person name="Denny R."/>
            <person name="Deshpande S."/>
            <person name="Dai X."/>
            <person name="Doyle J.J."/>
            <person name="Dudez A.M."/>
            <person name="Farmer A.D."/>
            <person name="Fouteau S."/>
            <person name="Franken C."/>
            <person name="Gibelin C."/>
            <person name="Gish J."/>
            <person name="Goldstein S."/>
            <person name="Gonzalez A.J."/>
            <person name="Green P.J."/>
            <person name="Hallab A."/>
            <person name="Hartog M."/>
            <person name="Hua A."/>
            <person name="Humphray S.J."/>
            <person name="Jeong D.H."/>
            <person name="Jing Y."/>
            <person name="Jocker A."/>
            <person name="Kenton S.M."/>
            <person name="Kim D.J."/>
            <person name="Klee K."/>
            <person name="Lai H."/>
            <person name="Lang C."/>
            <person name="Lin S."/>
            <person name="Macmil S.L."/>
            <person name="Magdelenat G."/>
            <person name="Matthews L."/>
            <person name="McCorrison J."/>
            <person name="Monaghan E.L."/>
            <person name="Mun J.H."/>
            <person name="Najar F.Z."/>
            <person name="Nicholson C."/>
            <person name="Noirot C."/>
            <person name="O'Bleness M."/>
            <person name="Paule C.R."/>
            <person name="Poulain J."/>
            <person name="Prion F."/>
            <person name="Qin B."/>
            <person name="Qu C."/>
            <person name="Retzel E.F."/>
            <person name="Riddle C."/>
            <person name="Sallet E."/>
            <person name="Samain S."/>
            <person name="Samson N."/>
            <person name="Sanders I."/>
            <person name="Saurat O."/>
            <person name="Scarpelli C."/>
            <person name="Schiex T."/>
            <person name="Segurens B."/>
            <person name="Severin A.J."/>
            <person name="Sherrier D.J."/>
            <person name="Shi R."/>
            <person name="Sims S."/>
            <person name="Singer S.R."/>
            <person name="Sinharoy S."/>
            <person name="Sterck L."/>
            <person name="Viollet A."/>
            <person name="Wang B.B."/>
            <person name="Wang K."/>
            <person name="Wang M."/>
            <person name="Wang X."/>
            <person name="Warfsmann J."/>
            <person name="Weissenbach J."/>
            <person name="White D.D."/>
            <person name="White J.D."/>
            <person name="Wiley G.B."/>
            <person name="Wincker P."/>
            <person name="Xing Y."/>
            <person name="Yang L."/>
            <person name="Yao Z."/>
            <person name="Ying F."/>
            <person name="Zhai J."/>
            <person name="Zhou L."/>
            <person name="Zuber A."/>
            <person name="Denarie J."/>
            <person name="Dixon R.A."/>
            <person name="May G.D."/>
            <person name="Schwartz D.C."/>
            <person name="Rogers J."/>
            <person name="Quetier F."/>
            <person name="Town C.D."/>
            <person name="Roe B.A."/>
        </authorList>
    </citation>
    <scope>NUCLEOTIDE SEQUENCE [LARGE SCALE GENOMIC DNA]</scope>
    <source>
        <strain evidence="2">A17</strain>
        <strain evidence="4 5">cv. Jemalong A17</strain>
    </source>
</reference>
<gene>
    <name evidence="2" type="ordered locus">MTR_1g114340</name>
    <name evidence="3" type="ORF">MtrunA17_Chr1g0211921</name>
</gene>
<evidence type="ECO:0000313" key="5">
    <source>
        <dbReference type="Proteomes" id="UP000002051"/>
    </source>
</evidence>
<name>G7IE89_MEDTR</name>
<dbReference type="EnsemblPlants" id="AES62974">
    <property type="protein sequence ID" value="AES62974"/>
    <property type="gene ID" value="MTR_1g114340"/>
</dbReference>
<keyword evidence="1 2" id="KW-0812">Transmembrane</keyword>
<organism evidence="2 5">
    <name type="scientific">Medicago truncatula</name>
    <name type="common">Barrel medic</name>
    <name type="synonym">Medicago tribuloides</name>
    <dbReference type="NCBI Taxonomy" id="3880"/>
    <lineage>
        <taxon>Eukaryota</taxon>
        <taxon>Viridiplantae</taxon>
        <taxon>Streptophyta</taxon>
        <taxon>Embryophyta</taxon>
        <taxon>Tracheophyta</taxon>
        <taxon>Spermatophyta</taxon>
        <taxon>Magnoliopsida</taxon>
        <taxon>eudicotyledons</taxon>
        <taxon>Gunneridae</taxon>
        <taxon>Pentapetalae</taxon>
        <taxon>rosids</taxon>
        <taxon>fabids</taxon>
        <taxon>Fabales</taxon>
        <taxon>Fabaceae</taxon>
        <taxon>Papilionoideae</taxon>
        <taxon>50 kb inversion clade</taxon>
        <taxon>NPAAA clade</taxon>
        <taxon>Hologalegina</taxon>
        <taxon>IRL clade</taxon>
        <taxon>Trifolieae</taxon>
        <taxon>Medicago</taxon>
    </lineage>
</organism>
<accession>G7IE89</accession>
<reference evidence="3" key="5">
    <citation type="journal article" date="2018" name="Nat. Plants">
        <title>Whole-genome landscape of Medicago truncatula symbiotic genes.</title>
        <authorList>
            <person name="Pecrix Y."/>
            <person name="Gamas P."/>
            <person name="Carrere S."/>
        </authorList>
    </citation>
    <scope>NUCLEOTIDE SEQUENCE</scope>
    <source>
        <tissue evidence="3">Leaves</tissue>
    </source>
</reference>
<dbReference type="AlphaFoldDB" id="G7IE89"/>
<proteinExistence type="predicted"/>
<keyword evidence="5" id="KW-1185">Reference proteome</keyword>
<reference evidence="6" key="4">
    <citation type="journal article" date="2018" name="Nat. Plants">
        <title>Whole-genome landscape of Medicago truncatula symbiotic genes.</title>
        <authorList>
            <person name="Pecrix Y."/>
            <person name="Staton S.E."/>
            <person name="Sallet E."/>
            <person name="Lelandais-Briere C."/>
            <person name="Moreau S."/>
            <person name="Carrere S."/>
            <person name="Blein T."/>
            <person name="Jardinaud M.F."/>
            <person name="Latrasse D."/>
            <person name="Zouine M."/>
            <person name="Zahm M."/>
            <person name="Kreplak J."/>
            <person name="Mayjonade B."/>
            <person name="Satge C."/>
            <person name="Perez M."/>
            <person name="Cauet S."/>
            <person name="Marande W."/>
            <person name="Chantry-Darmon C."/>
            <person name="Lopez-Roques C."/>
            <person name="Bouchez O."/>
            <person name="Berard A."/>
            <person name="Debelle F."/>
            <person name="Munos S."/>
            <person name="Bendahmane A."/>
            <person name="Berges H."/>
            <person name="Niebel A."/>
            <person name="Buitink J."/>
            <person name="Frugier F."/>
            <person name="Benhamed M."/>
            <person name="Crespi M."/>
            <person name="Gouzy J."/>
            <person name="Gamas P."/>
        </authorList>
    </citation>
    <scope>NUCLEOTIDE SEQUENCE [LARGE SCALE GENOMIC DNA]</scope>
    <source>
        <strain evidence="6">cv. Jemalong A17</strain>
    </source>
</reference>
<dbReference type="HOGENOM" id="CLU_2255037_0_0_1"/>
<dbReference type="EMBL" id="PSQE01000001">
    <property type="protein sequence ID" value="RHN82635.1"/>
    <property type="molecule type" value="Genomic_DNA"/>
</dbReference>
<evidence type="ECO:0000313" key="6">
    <source>
        <dbReference type="Proteomes" id="UP000265566"/>
    </source>
</evidence>
<protein>
    <submittedName>
        <fullName evidence="2">Transmembrane protein, putative</fullName>
    </submittedName>
</protein>
<dbReference type="Proteomes" id="UP000265566">
    <property type="component" value="Chromosome 1"/>
</dbReference>
<evidence type="ECO:0000313" key="4">
    <source>
        <dbReference type="EnsemblPlants" id="AES62974"/>
    </source>
</evidence>
<dbReference type="OMA" id="WLQFRYL"/>
<dbReference type="PROSITE" id="PS51257">
    <property type="entry name" value="PROKAR_LIPOPROTEIN"/>
    <property type="match status" value="1"/>
</dbReference>
<keyword evidence="1" id="KW-0472">Membrane</keyword>
<sequence>MNKVVCLYALSGLFAGAIFSSCIFETPRNYKAENDCNLFDNIEKSFSTMPQTILNGFLILAIKFLHYLFSRCYKSATPYTMIVPFWVAFALSVTYMSELSLS</sequence>
<reference evidence="4" key="3">
    <citation type="submission" date="2015-04" db="UniProtKB">
        <authorList>
            <consortium name="EnsemblPlants"/>
        </authorList>
    </citation>
    <scope>IDENTIFICATION</scope>
    <source>
        <strain evidence="4">cv. Jemalong A17</strain>
    </source>
</reference>
<feature type="transmembrane region" description="Helical" evidence="1">
    <location>
        <begin position="76"/>
        <end position="96"/>
    </location>
</feature>
<feature type="transmembrane region" description="Helical" evidence="1">
    <location>
        <begin position="52"/>
        <end position="69"/>
    </location>
</feature>
<evidence type="ECO:0000313" key="2">
    <source>
        <dbReference type="EMBL" id="AES62974.1"/>
    </source>
</evidence>
<evidence type="ECO:0000313" key="3">
    <source>
        <dbReference type="EMBL" id="RHN82635.1"/>
    </source>
</evidence>
<evidence type="ECO:0000256" key="1">
    <source>
        <dbReference type="SAM" id="Phobius"/>
    </source>
</evidence>
<dbReference type="Proteomes" id="UP000002051">
    <property type="component" value="Unassembled WGS sequence"/>
</dbReference>
<dbReference type="EMBL" id="CM001217">
    <property type="protein sequence ID" value="AES62974.1"/>
    <property type="molecule type" value="Genomic_DNA"/>
</dbReference>
<dbReference type="Gramene" id="rna6810">
    <property type="protein sequence ID" value="RHN82635.1"/>
    <property type="gene ID" value="gene6810"/>
</dbReference>